<dbReference type="OrthoDB" id="5376140at2759"/>
<evidence type="ECO:0000313" key="3">
    <source>
        <dbReference type="Proteomes" id="UP000624404"/>
    </source>
</evidence>
<organism evidence="2 3">
    <name type="scientific">Sclerotinia trifoliorum</name>
    <dbReference type="NCBI Taxonomy" id="28548"/>
    <lineage>
        <taxon>Eukaryota</taxon>
        <taxon>Fungi</taxon>
        <taxon>Dikarya</taxon>
        <taxon>Ascomycota</taxon>
        <taxon>Pezizomycotina</taxon>
        <taxon>Leotiomycetes</taxon>
        <taxon>Helotiales</taxon>
        <taxon>Sclerotiniaceae</taxon>
        <taxon>Sclerotinia</taxon>
    </lineage>
</organism>
<evidence type="ECO:0000256" key="1">
    <source>
        <dbReference type="SAM" id="Coils"/>
    </source>
</evidence>
<proteinExistence type="predicted"/>
<gene>
    <name evidence="2" type="ORF">SCLTRI_LOCUS3595</name>
</gene>
<dbReference type="EMBL" id="CAJHIA010000011">
    <property type="protein sequence ID" value="CAD6443803.1"/>
    <property type="molecule type" value="Genomic_DNA"/>
</dbReference>
<name>A0A8H2VSB4_9HELO</name>
<feature type="coiled-coil region" evidence="1">
    <location>
        <begin position="53"/>
        <end position="115"/>
    </location>
</feature>
<keyword evidence="1" id="KW-0175">Coiled coil</keyword>
<accession>A0A8H2VSB4</accession>
<dbReference type="Proteomes" id="UP000624404">
    <property type="component" value="Unassembled WGS sequence"/>
</dbReference>
<comment type="caution">
    <text evidence="2">The sequence shown here is derived from an EMBL/GenBank/DDBJ whole genome shotgun (WGS) entry which is preliminary data.</text>
</comment>
<protein>
    <submittedName>
        <fullName evidence="2">5adacf00-59ae-442c-a1d5-bc242c2aaea7</fullName>
    </submittedName>
</protein>
<evidence type="ECO:0000313" key="2">
    <source>
        <dbReference type="EMBL" id="CAD6443803.1"/>
    </source>
</evidence>
<keyword evidence="3" id="KW-1185">Reference proteome</keyword>
<dbReference type="AlphaFoldDB" id="A0A8H2VSB4"/>
<sequence length="202" mass="23366">MTMSYHQQRSKLEAFAMSSGHTISEKEIFERRLDELQTRDRPDLEAPKAQAFINELQHNIRQLQYKVEEVEEKFREANGRAVRVVTQRNKALNEKYELRVKIDDLVEEVARLKEQISPAPLRCEAGIKRARIATLSLSSRERSDMGGGGNDSFGMNDDNKFHGAVPPRWISEHVKSETDDMESNGRLMKKVRREILEVIELD</sequence>
<reference evidence="2" key="1">
    <citation type="submission" date="2020-10" db="EMBL/GenBank/DDBJ databases">
        <authorList>
            <person name="Kusch S."/>
        </authorList>
    </citation>
    <scope>NUCLEOTIDE SEQUENCE</scope>
    <source>
        <strain evidence="2">SwB9</strain>
    </source>
</reference>